<accession>A0A1R1YNE1</accession>
<protein>
    <submittedName>
        <fullName evidence="1">Uncharacterized protein</fullName>
    </submittedName>
</protein>
<keyword evidence="2" id="KW-1185">Reference proteome</keyword>
<dbReference type="AlphaFoldDB" id="A0A1R1YNE1"/>
<sequence>MADRLGLGPGVPTPRRIRPVGSESISASLINGAKVESKGFSFTLIHESFEKGISSDFSEAEIGDLEELIAVYGGVFAETLEYLGEADVEACDFELLDNRPSSKSPTE</sequence>
<dbReference type="EMBL" id="LSSM01000606">
    <property type="protein sequence ID" value="OMJ28403.1"/>
    <property type="molecule type" value="Genomic_DNA"/>
</dbReference>
<comment type="caution">
    <text evidence="1">The sequence shown here is derived from an EMBL/GenBank/DDBJ whole genome shotgun (WGS) entry which is preliminary data.</text>
</comment>
<gene>
    <name evidence="1" type="ORF">AYI69_g2124</name>
</gene>
<name>A0A1R1YNE1_9FUNG</name>
<evidence type="ECO:0000313" key="2">
    <source>
        <dbReference type="Proteomes" id="UP000187429"/>
    </source>
</evidence>
<dbReference type="Proteomes" id="UP000187429">
    <property type="component" value="Unassembled WGS sequence"/>
</dbReference>
<organism evidence="1 2">
    <name type="scientific">Smittium culicis</name>
    <dbReference type="NCBI Taxonomy" id="133412"/>
    <lineage>
        <taxon>Eukaryota</taxon>
        <taxon>Fungi</taxon>
        <taxon>Fungi incertae sedis</taxon>
        <taxon>Zoopagomycota</taxon>
        <taxon>Kickxellomycotina</taxon>
        <taxon>Harpellomycetes</taxon>
        <taxon>Harpellales</taxon>
        <taxon>Legeriomycetaceae</taxon>
        <taxon>Smittium</taxon>
    </lineage>
</organism>
<evidence type="ECO:0000313" key="1">
    <source>
        <dbReference type="EMBL" id="OMJ28403.1"/>
    </source>
</evidence>
<reference evidence="2" key="1">
    <citation type="submission" date="2017-01" db="EMBL/GenBank/DDBJ databases">
        <authorList>
            <person name="Wang Y."/>
            <person name="White M."/>
            <person name="Kvist S."/>
            <person name="Moncalvo J.-M."/>
        </authorList>
    </citation>
    <scope>NUCLEOTIDE SEQUENCE [LARGE SCALE GENOMIC DNA]</scope>
    <source>
        <strain evidence="2">ID-206-W2</strain>
    </source>
</reference>
<proteinExistence type="predicted"/>